<name>A0A2N9J477_FAGSY</name>
<reference evidence="2" key="1">
    <citation type="submission" date="2018-02" db="EMBL/GenBank/DDBJ databases">
        <authorList>
            <person name="Cohen D.B."/>
            <person name="Kent A.D."/>
        </authorList>
    </citation>
    <scope>NUCLEOTIDE SEQUENCE</scope>
</reference>
<feature type="domain" description="KIB1-4 beta-propeller" evidence="1">
    <location>
        <begin position="153"/>
        <end position="404"/>
    </location>
</feature>
<dbReference type="Pfam" id="PF03478">
    <property type="entry name" value="Beta-prop_KIB1-4"/>
    <property type="match status" value="1"/>
</dbReference>
<accession>A0A2N9J477</accession>
<evidence type="ECO:0000313" key="2">
    <source>
        <dbReference type="EMBL" id="SPD31249.1"/>
    </source>
</evidence>
<evidence type="ECO:0000259" key="1">
    <source>
        <dbReference type="Pfam" id="PF03478"/>
    </source>
</evidence>
<dbReference type="EMBL" id="OIVN01006351">
    <property type="protein sequence ID" value="SPD31249.1"/>
    <property type="molecule type" value="Genomic_DNA"/>
</dbReference>
<sequence length="416" mass="47187">MRSYTVSRAASIGLNFRRALSNRKMSLTRRYVISSSSIRVTLLMMLLISAFLSPVQAGDQDMSFIESTLRILTSLSAFLISESPSIVILILTDKSVISIIQPRIERRITKSKDLKAFAGFCQECRSVCKEIASFQLPWLMLSETPDTDIRHIFDLCDSNRYQLELSTVDGKRCWGSPHGWVVVLGPDYETHLEHLMTGVRIPLPPLDTIRREVAGREEWFRLVHKFILFKNVLDQDQLSFLVMAIFGPMNSLAFARVASDRGGAALNGRGQGDEWIIVDNPNNWKFKDVARFQGRLYGFCDNGTLVRFELDPRLSAGVQFIASQPPEQDVGEPQKLYLVESLENLYGVFRYGYHVPSEKRHVTISFLVYKFNFNAFTWEEVTDLEDHAVFVGDGNSWCIPTSTINNSFVKVIASTS</sequence>
<dbReference type="PANTHER" id="PTHR44259">
    <property type="entry name" value="OS07G0183000 PROTEIN-RELATED"/>
    <property type="match status" value="1"/>
</dbReference>
<dbReference type="InterPro" id="IPR050942">
    <property type="entry name" value="F-box_BR-signaling"/>
</dbReference>
<protein>
    <recommendedName>
        <fullName evidence="1">KIB1-4 beta-propeller domain-containing protein</fullName>
    </recommendedName>
</protein>
<dbReference type="PANTHER" id="PTHR44259:SF108">
    <property type="entry name" value="F-BOX PROTEIN SKIP23-LIKE"/>
    <property type="match status" value="1"/>
</dbReference>
<dbReference type="AlphaFoldDB" id="A0A2N9J477"/>
<organism evidence="2">
    <name type="scientific">Fagus sylvatica</name>
    <name type="common">Beechnut</name>
    <dbReference type="NCBI Taxonomy" id="28930"/>
    <lineage>
        <taxon>Eukaryota</taxon>
        <taxon>Viridiplantae</taxon>
        <taxon>Streptophyta</taxon>
        <taxon>Embryophyta</taxon>
        <taxon>Tracheophyta</taxon>
        <taxon>Spermatophyta</taxon>
        <taxon>Magnoliopsida</taxon>
        <taxon>eudicotyledons</taxon>
        <taxon>Gunneridae</taxon>
        <taxon>Pentapetalae</taxon>
        <taxon>rosids</taxon>
        <taxon>fabids</taxon>
        <taxon>Fagales</taxon>
        <taxon>Fagaceae</taxon>
        <taxon>Fagus</taxon>
    </lineage>
</organism>
<proteinExistence type="predicted"/>
<gene>
    <name evidence="2" type="ORF">FSB_LOCUS59131</name>
</gene>
<dbReference type="InterPro" id="IPR005174">
    <property type="entry name" value="KIB1-4_b-propeller"/>
</dbReference>